<proteinExistence type="predicted"/>
<name>A0ACB8T4P2_9AGAM</name>
<evidence type="ECO:0000313" key="2">
    <source>
        <dbReference type="Proteomes" id="UP000814140"/>
    </source>
</evidence>
<comment type="caution">
    <text evidence="1">The sequence shown here is derived from an EMBL/GenBank/DDBJ whole genome shotgun (WGS) entry which is preliminary data.</text>
</comment>
<dbReference type="Proteomes" id="UP000814140">
    <property type="component" value="Unassembled WGS sequence"/>
</dbReference>
<evidence type="ECO:0000313" key="1">
    <source>
        <dbReference type="EMBL" id="KAI0063659.1"/>
    </source>
</evidence>
<gene>
    <name evidence="1" type="ORF">BV25DRAFT_1824223</name>
</gene>
<keyword evidence="2" id="KW-1185">Reference proteome</keyword>
<reference evidence="1" key="2">
    <citation type="journal article" date="2022" name="New Phytol.">
        <title>Evolutionary transition to the ectomycorrhizal habit in the genomes of a hyperdiverse lineage of mushroom-forming fungi.</title>
        <authorList>
            <person name="Looney B."/>
            <person name="Miyauchi S."/>
            <person name="Morin E."/>
            <person name="Drula E."/>
            <person name="Courty P.E."/>
            <person name="Kohler A."/>
            <person name="Kuo A."/>
            <person name="LaButti K."/>
            <person name="Pangilinan J."/>
            <person name="Lipzen A."/>
            <person name="Riley R."/>
            <person name="Andreopoulos W."/>
            <person name="He G."/>
            <person name="Johnson J."/>
            <person name="Nolan M."/>
            <person name="Tritt A."/>
            <person name="Barry K.W."/>
            <person name="Grigoriev I.V."/>
            <person name="Nagy L.G."/>
            <person name="Hibbett D."/>
            <person name="Henrissat B."/>
            <person name="Matheny P.B."/>
            <person name="Labbe J."/>
            <person name="Martin F.M."/>
        </authorList>
    </citation>
    <scope>NUCLEOTIDE SEQUENCE</scope>
    <source>
        <strain evidence="1">HHB10654</strain>
    </source>
</reference>
<organism evidence="1 2">
    <name type="scientific">Artomyces pyxidatus</name>
    <dbReference type="NCBI Taxonomy" id="48021"/>
    <lineage>
        <taxon>Eukaryota</taxon>
        <taxon>Fungi</taxon>
        <taxon>Dikarya</taxon>
        <taxon>Basidiomycota</taxon>
        <taxon>Agaricomycotina</taxon>
        <taxon>Agaricomycetes</taxon>
        <taxon>Russulales</taxon>
        <taxon>Auriscalpiaceae</taxon>
        <taxon>Artomyces</taxon>
    </lineage>
</organism>
<dbReference type="EMBL" id="MU277202">
    <property type="protein sequence ID" value="KAI0063659.1"/>
    <property type="molecule type" value="Genomic_DNA"/>
</dbReference>
<protein>
    <submittedName>
        <fullName evidence="1">Uncharacterized protein</fullName>
    </submittedName>
</protein>
<accession>A0ACB8T4P2</accession>
<reference evidence="1" key="1">
    <citation type="submission" date="2021-03" db="EMBL/GenBank/DDBJ databases">
        <authorList>
            <consortium name="DOE Joint Genome Institute"/>
            <person name="Ahrendt S."/>
            <person name="Looney B.P."/>
            <person name="Miyauchi S."/>
            <person name="Morin E."/>
            <person name="Drula E."/>
            <person name="Courty P.E."/>
            <person name="Chicoki N."/>
            <person name="Fauchery L."/>
            <person name="Kohler A."/>
            <person name="Kuo A."/>
            <person name="Labutti K."/>
            <person name="Pangilinan J."/>
            <person name="Lipzen A."/>
            <person name="Riley R."/>
            <person name="Andreopoulos W."/>
            <person name="He G."/>
            <person name="Johnson J."/>
            <person name="Barry K.W."/>
            <person name="Grigoriev I.V."/>
            <person name="Nagy L."/>
            <person name="Hibbett D."/>
            <person name="Henrissat B."/>
            <person name="Matheny P.B."/>
            <person name="Labbe J."/>
            <person name="Martin F."/>
        </authorList>
    </citation>
    <scope>NUCLEOTIDE SEQUENCE</scope>
    <source>
        <strain evidence="1">HHB10654</strain>
    </source>
</reference>
<sequence length="77" mass="8681">MARRAVVAGVAGRDLAATAATHQSLGRWTFTLLPSLFQHFSYLPVRCTALYLSRILYLQHTQHGRVEQRQRTAEPST</sequence>